<sequence length="279" mass="30186">MNLYDYGARNYDPAIGRWFNVDAMAPKYFSHSPYTYTLNNPIYFIDPDGMQVAGPGDEDDPIELQTVVVYASKSNNSGFSGININIPTPDLKSAFFGNHVDRAYRNVLSPKNIDRYLIMQNAKREAEWGLVKGSAFLLSPIILPELVAYGSIVGESKFSIVVIKTATDVYTQTIFSDKPEDVNIVSAVAGAVVPSAFSGAASETTQLGQIALDPEKELTSQDVTKAILKSTLLPFQSNIFTGVIKNTGGGDVAAEVTGAVINKIGGNSIDEKVEKYIKP</sequence>
<dbReference type="RefSeq" id="WP_284584280.1">
    <property type="nucleotide sequence ID" value="NZ_CP106831.1"/>
</dbReference>
<organism evidence="1 2">
    <name type="scientific">Empedobacter falsenii</name>
    <dbReference type="NCBI Taxonomy" id="343874"/>
    <lineage>
        <taxon>Bacteria</taxon>
        <taxon>Pseudomonadati</taxon>
        <taxon>Bacteroidota</taxon>
        <taxon>Flavobacteriia</taxon>
        <taxon>Flavobacteriales</taxon>
        <taxon>Weeksellaceae</taxon>
        <taxon>Empedobacter</taxon>
    </lineage>
</organism>
<gene>
    <name evidence="1" type="ORF">OBA43_11110</name>
</gene>
<proteinExistence type="predicted"/>
<dbReference type="InterPro" id="IPR022385">
    <property type="entry name" value="Rhs_assc_core"/>
</dbReference>
<protein>
    <recommendedName>
        <fullName evidence="3">RHS repeat-associated core domain-containing protein</fullName>
    </recommendedName>
</protein>
<dbReference type="EMBL" id="CP106831">
    <property type="protein sequence ID" value="WIH98713.1"/>
    <property type="molecule type" value="Genomic_DNA"/>
</dbReference>
<accession>A0ABY8VDI5</accession>
<name>A0ABY8VDI5_9FLAO</name>
<keyword evidence="2" id="KW-1185">Reference proteome</keyword>
<evidence type="ECO:0008006" key="3">
    <source>
        <dbReference type="Google" id="ProtNLM"/>
    </source>
</evidence>
<reference evidence="1 2" key="1">
    <citation type="submission" date="2022-09" db="EMBL/GenBank/DDBJ databases">
        <title>Whole genome sequencing analysis of tet(X)-positive Empedobacter falsenii YWS9-3.</title>
        <authorList>
            <person name="Chen C."/>
            <person name="Lv Y.-L."/>
        </authorList>
    </citation>
    <scope>NUCLEOTIDE SEQUENCE [LARGE SCALE GENOMIC DNA]</scope>
    <source>
        <strain evidence="1 2">YWS9-3_T</strain>
    </source>
</reference>
<dbReference type="Proteomes" id="UP001223501">
    <property type="component" value="Chromosome"/>
</dbReference>
<evidence type="ECO:0000313" key="1">
    <source>
        <dbReference type="EMBL" id="WIH98713.1"/>
    </source>
</evidence>
<dbReference type="NCBIfam" id="TIGR03696">
    <property type="entry name" value="Rhs_assc_core"/>
    <property type="match status" value="1"/>
</dbReference>
<dbReference type="Gene3D" id="2.180.10.10">
    <property type="entry name" value="RHS repeat-associated core"/>
    <property type="match status" value="1"/>
</dbReference>
<evidence type="ECO:0000313" key="2">
    <source>
        <dbReference type="Proteomes" id="UP001223501"/>
    </source>
</evidence>